<proteinExistence type="predicted"/>
<sequence length="745" mass="83044">MPANQSSHSSTPSAHPGCARDSSDEPMSPRDRARRRSDKRRAARSPSPCRYRSPSREGRHEKRCRVTAHDDSPPAQWIAITTGLLVHDPRDQCPECLAYQHHVSLDLILETSSIMNARDDCLMNLARIMGRDDAAAKLHNELALVRHDRDHWRRQAEEAESALAVSEQQATAAFEQARLLSMYIPFAHPEDTPGAGPSNQPLEERLISPGGGSGSPGTIFGEMNIDEPSAPALSGSSLSGRLEETMFPLLGRGEVPNRVSMLLNGTKYLHVQVGKCLYQFEGSAREDVLRNLRVRVPPPLAATIPPGAVCLFNMIAELDKLYALVARESEEHDSPNTKLGQRLVAWLNSIIIHTLSKWRPPAWVTSRRKNKRDRYKKAYQAVRESTCAQREALPPPSSSVPEVQQPAAASSFSILEASRPPAASSSSAPAPATTRHRTFGVMLTSRQPILPPTMPPLILTRRSHTTYLRQDGLPRGGPGWGDELDEWRDFIHRLCRSGMAQRFLGIRNEADPEFREPPSDRRLRGFILEGYFAPRFQYDSNRNGWHRNFAWLFAVPGQYRAIVEREGWVIVPGRSSPWIAAVDRALSPLLIAEHLARNGLSFQEADDLYKWAAAALHEDATGHEANASITTDLVIADTTSEGPGWSLEYYEERVEQQGPQFEFRDIESLPSDTISLLRVDEAAGYLPAPKQKKKCHSRCKTTDTNEEDSYLSFGKESWGDDNPGPPWNPPKGDQMDVDNDGPLQM</sequence>
<dbReference type="EMBL" id="KN822231">
    <property type="protein sequence ID" value="KIM51968.1"/>
    <property type="molecule type" value="Genomic_DNA"/>
</dbReference>
<feature type="compositionally biased region" description="Polar residues" evidence="1">
    <location>
        <begin position="1"/>
        <end position="13"/>
    </location>
</feature>
<protein>
    <submittedName>
        <fullName evidence="2">Uncharacterized protein</fullName>
    </submittedName>
</protein>
<gene>
    <name evidence="2" type="ORF">SCLCIDRAFT_33025</name>
</gene>
<feature type="region of interest" description="Disordered" evidence="1">
    <location>
        <begin position="693"/>
        <end position="745"/>
    </location>
</feature>
<accession>A0A0C2YQF5</accession>
<evidence type="ECO:0000313" key="2">
    <source>
        <dbReference type="EMBL" id="KIM51968.1"/>
    </source>
</evidence>
<dbReference type="OrthoDB" id="10578622at2759"/>
<feature type="region of interest" description="Disordered" evidence="1">
    <location>
        <begin position="1"/>
        <end position="71"/>
    </location>
</feature>
<name>A0A0C2YQF5_9AGAM</name>
<dbReference type="AlphaFoldDB" id="A0A0C2YQF5"/>
<reference evidence="3" key="2">
    <citation type="submission" date="2015-01" db="EMBL/GenBank/DDBJ databases">
        <title>Evolutionary Origins and Diversification of the Mycorrhizal Mutualists.</title>
        <authorList>
            <consortium name="DOE Joint Genome Institute"/>
            <consortium name="Mycorrhizal Genomics Consortium"/>
            <person name="Kohler A."/>
            <person name="Kuo A."/>
            <person name="Nagy L.G."/>
            <person name="Floudas D."/>
            <person name="Copeland A."/>
            <person name="Barry K.W."/>
            <person name="Cichocki N."/>
            <person name="Veneault-Fourrey C."/>
            <person name="LaButti K."/>
            <person name="Lindquist E.A."/>
            <person name="Lipzen A."/>
            <person name="Lundell T."/>
            <person name="Morin E."/>
            <person name="Murat C."/>
            <person name="Riley R."/>
            <person name="Ohm R."/>
            <person name="Sun H."/>
            <person name="Tunlid A."/>
            <person name="Henrissat B."/>
            <person name="Grigoriev I.V."/>
            <person name="Hibbett D.S."/>
            <person name="Martin F."/>
        </authorList>
    </citation>
    <scope>NUCLEOTIDE SEQUENCE [LARGE SCALE GENOMIC DNA]</scope>
    <source>
        <strain evidence="3">Foug A</strain>
    </source>
</reference>
<dbReference type="HOGENOM" id="CLU_028355_0_0_1"/>
<evidence type="ECO:0000256" key="1">
    <source>
        <dbReference type="SAM" id="MobiDB-lite"/>
    </source>
</evidence>
<reference evidence="2 3" key="1">
    <citation type="submission" date="2014-04" db="EMBL/GenBank/DDBJ databases">
        <authorList>
            <consortium name="DOE Joint Genome Institute"/>
            <person name="Kuo A."/>
            <person name="Kohler A."/>
            <person name="Nagy L.G."/>
            <person name="Floudas D."/>
            <person name="Copeland A."/>
            <person name="Barry K.W."/>
            <person name="Cichocki N."/>
            <person name="Veneault-Fourrey C."/>
            <person name="LaButti K."/>
            <person name="Lindquist E.A."/>
            <person name="Lipzen A."/>
            <person name="Lundell T."/>
            <person name="Morin E."/>
            <person name="Murat C."/>
            <person name="Sun H."/>
            <person name="Tunlid A."/>
            <person name="Henrissat B."/>
            <person name="Grigoriev I.V."/>
            <person name="Hibbett D.S."/>
            <person name="Martin F."/>
            <person name="Nordberg H.P."/>
            <person name="Cantor M.N."/>
            <person name="Hua S.X."/>
        </authorList>
    </citation>
    <scope>NUCLEOTIDE SEQUENCE [LARGE SCALE GENOMIC DNA]</scope>
    <source>
        <strain evidence="2 3">Foug A</strain>
    </source>
</reference>
<feature type="compositionally biased region" description="Low complexity" evidence="1">
    <location>
        <begin position="417"/>
        <end position="432"/>
    </location>
</feature>
<organism evidence="2 3">
    <name type="scientific">Scleroderma citrinum Foug A</name>
    <dbReference type="NCBI Taxonomy" id="1036808"/>
    <lineage>
        <taxon>Eukaryota</taxon>
        <taxon>Fungi</taxon>
        <taxon>Dikarya</taxon>
        <taxon>Basidiomycota</taxon>
        <taxon>Agaricomycotina</taxon>
        <taxon>Agaricomycetes</taxon>
        <taxon>Agaricomycetidae</taxon>
        <taxon>Boletales</taxon>
        <taxon>Sclerodermatineae</taxon>
        <taxon>Sclerodermataceae</taxon>
        <taxon>Scleroderma</taxon>
    </lineage>
</organism>
<feature type="compositionally biased region" description="Basic residues" evidence="1">
    <location>
        <begin position="32"/>
        <end position="43"/>
    </location>
</feature>
<feature type="region of interest" description="Disordered" evidence="1">
    <location>
        <begin position="416"/>
        <end position="435"/>
    </location>
</feature>
<feature type="region of interest" description="Disordered" evidence="1">
    <location>
        <begin position="386"/>
        <end position="405"/>
    </location>
</feature>
<feature type="compositionally biased region" description="Basic and acidic residues" evidence="1">
    <location>
        <begin position="21"/>
        <end position="31"/>
    </location>
</feature>
<dbReference type="Proteomes" id="UP000053989">
    <property type="component" value="Unassembled WGS sequence"/>
</dbReference>
<dbReference type="InParanoid" id="A0A0C2YQF5"/>
<keyword evidence="3" id="KW-1185">Reference proteome</keyword>
<evidence type="ECO:0000313" key="3">
    <source>
        <dbReference type="Proteomes" id="UP000053989"/>
    </source>
</evidence>